<reference evidence="2 3" key="1">
    <citation type="submission" date="2023-01" db="EMBL/GenBank/DDBJ databases">
        <title>Analysis of 21 Apiospora genomes using comparative genomics revels a genus with tremendous synthesis potential of carbohydrate active enzymes and secondary metabolites.</title>
        <authorList>
            <person name="Sorensen T."/>
        </authorList>
    </citation>
    <scope>NUCLEOTIDE SEQUENCE [LARGE SCALE GENOMIC DNA]</scope>
    <source>
        <strain evidence="2 3">CBS 83171</strain>
    </source>
</reference>
<feature type="compositionally biased region" description="Basic and acidic residues" evidence="1">
    <location>
        <begin position="66"/>
        <end position="75"/>
    </location>
</feature>
<organism evidence="2 3">
    <name type="scientific">Apiospora saccharicola</name>
    <dbReference type="NCBI Taxonomy" id="335842"/>
    <lineage>
        <taxon>Eukaryota</taxon>
        <taxon>Fungi</taxon>
        <taxon>Dikarya</taxon>
        <taxon>Ascomycota</taxon>
        <taxon>Pezizomycotina</taxon>
        <taxon>Sordariomycetes</taxon>
        <taxon>Xylariomycetidae</taxon>
        <taxon>Amphisphaeriales</taxon>
        <taxon>Apiosporaceae</taxon>
        <taxon>Apiospora</taxon>
    </lineage>
</organism>
<comment type="caution">
    <text evidence="2">The sequence shown here is derived from an EMBL/GenBank/DDBJ whole genome shotgun (WGS) entry which is preliminary data.</text>
</comment>
<proteinExistence type="predicted"/>
<sequence>MDAAQLFSFWRMASFSRATDAAVFVRAYDLLLTLIGYLAYSPDLNAGKRWELRRAPRYGPTNSSNNDKERGKPDQNDAAGGKAFKKLKDVKEGLTSIKVAKPAQELQTSQKPLGVSLNDDGVDEEQDPLTKGHQDAGGARGTPARRGQRVISKEKCGRMSLNDIAGSGKPKKEEESILSPFSNRPRRKK</sequence>
<accession>A0ABR1UZ08</accession>
<protein>
    <submittedName>
        <fullName evidence="2">Uncharacterized protein</fullName>
    </submittedName>
</protein>
<evidence type="ECO:0000256" key="1">
    <source>
        <dbReference type="SAM" id="MobiDB-lite"/>
    </source>
</evidence>
<dbReference type="EMBL" id="JAQQWM010000005">
    <property type="protein sequence ID" value="KAK8063937.1"/>
    <property type="molecule type" value="Genomic_DNA"/>
</dbReference>
<feature type="region of interest" description="Disordered" evidence="1">
    <location>
        <begin position="55"/>
        <end position="84"/>
    </location>
</feature>
<keyword evidence="3" id="KW-1185">Reference proteome</keyword>
<evidence type="ECO:0000313" key="3">
    <source>
        <dbReference type="Proteomes" id="UP001446871"/>
    </source>
</evidence>
<evidence type="ECO:0000313" key="2">
    <source>
        <dbReference type="EMBL" id="KAK8063937.1"/>
    </source>
</evidence>
<dbReference type="Proteomes" id="UP001446871">
    <property type="component" value="Unassembled WGS sequence"/>
</dbReference>
<gene>
    <name evidence="2" type="ORF">PG996_008589</name>
</gene>
<feature type="region of interest" description="Disordered" evidence="1">
    <location>
        <begin position="98"/>
        <end position="189"/>
    </location>
</feature>
<name>A0ABR1UZ08_9PEZI</name>